<feature type="transmembrane region" description="Helical" evidence="7">
    <location>
        <begin position="161"/>
        <end position="181"/>
    </location>
</feature>
<comment type="subcellular location">
    <subcellularLocation>
        <location evidence="1">Membrane</location>
        <topology evidence="1">Multi-pass membrane protein</topology>
    </subcellularLocation>
</comment>
<dbReference type="InterPro" id="IPR014216">
    <property type="entry name" value="ABC_transptr_CydD"/>
</dbReference>
<feature type="domain" description="ABC transmembrane type-1" evidence="9">
    <location>
        <begin position="20"/>
        <end position="303"/>
    </location>
</feature>
<evidence type="ECO:0000256" key="5">
    <source>
        <dbReference type="ARBA" id="ARBA00022989"/>
    </source>
</evidence>
<dbReference type="InterPro" id="IPR017871">
    <property type="entry name" value="ABC_transporter-like_CS"/>
</dbReference>
<dbReference type="Pfam" id="PF00005">
    <property type="entry name" value="ABC_tran"/>
    <property type="match status" value="1"/>
</dbReference>
<dbReference type="InterPro" id="IPR011527">
    <property type="entry name" value="ABC1_TM_dom"/>
</dbReference>
<protein>
    <submittedName>
        <fullName evidence="10">Unannotated protein</fullName>
    </submittedName>
</protein>
<keyword evidence="5 7" id="KW-1133">Transmembrane helix</keyword>
<dbReference type="GO" id="GO:0005524">
    <property type="term" value="F:ATP binding"/>
    <property type="evidence" value="ECO:0007669"/>
    <property type="project" value="UniProtKB-KW"/>
</dbReference>
<reference evidence="10" key="1">
    <citation type="submission" date="2020-05" db="EMBL/GenBank/DDBJ databases">
        <authorList>
            <person name="Chiriac C."/>
            <person name="Salcher M."/>
            <person name="Ghai R."/>
            <person name="Kavagutti S V."/>
        </authorList>
    </citation>
    <scope>NUCLEOTIDE SEQUENCE</scope>
</reference>
<dbReference type="GO" id="GO:0140359">
    <property type="term" value="F:ABC-type transporter activity"/>
    <property type="evidence" value="ECO:0007669"/>
    <property type="project" value="InterPro"/>
</dbReference>
<feature type="transmembrane region" description="Helical" evidence="7">
    <location>
        <begin position="240"/>
        <end position="265"/>
    </location>
</feature>
<dbReference type="PANTHER" id="PTHR24221:SF590">
    <property type="entry name" value="COMPONENT LINKED WITH THE ASSEMBLY OF CYTOCHROME' TRANSPORT TRANSMEMBRANE ATP-BINDING PROTEIN ABC TRANSPORTER CYDD-RELATED"/>
    <property type="match status" value="1"/>
</dbReference>
<dbReference type="CDD" id="cd18584">
    <property type="entry name" value="ABC_6TM_AarD_CydD"/>
    <property type="match status" value="1"/>
</dbReference>
<feature type="transmembrane region" description="Helical" evidence="7">
    <location>
        <begin position="135"/>
        <end position="155"/>
    </location>
</feature>
<dbReference type="InterPro" id="IPR039421">
    <property type="entry name" value="Type_1_exporter"/>
</dbReference>
<dbReference type="Gene3D" id="3.40.50.300">
    <property type="entry name" value="P-loop containing nucleotide triphosphate hydrolases"/>
    <property type="match status" value="1"/>
</dbReference>
<gene>
    <name evidence="10" type="ORF">UFOPK2810_00318</name>
</gene>
<evidence type="ECO:0000256" key="1">
    <source>
        <dbReference type="ARBA" id="ARBA00004141"/>
    </source>
</evidence>
<dbReference type="NCBIfam" id="TIGR02857">
    <property type="entry name" value="CydD"/>
    <property type="match status" value="1"/>
</dbReference>
<dbReference type="PROSITE" id="PS50893">
    <property type="entry name" value="ABC_TRANSPORTER_2"/>
    <property type="match status" value="1"/>
</dbReference>
<dbReference type="Pfam" id="PF00664">
    <property type="entry name" value="ABC_membrane"/>
    <property type="match status" value="1"/>
</dbReference>
<dbReference type="SMART" id="SM00382">
    <property type="entry name" value="AAA"/>
    <property type="match status" value="1"/>
</dbReference>
<dbReference type="SUPFAM" id="SSF90123">
    <property type="entry name" value="ABC transporter transmembrane region"/>
    <property type="match status" value="1"/>
</dbReference>
<evidence type="ECO:0000256" key="3">
    <source>
        <dbReference type="ARBA" id="ARBA00022741"/>
    </source>
</evidence>
<keyword evidence="4" id="KW-0067">ATP-binding</keyword>
<dbReference type="GO" id="GO:0016887">
    <property type="term" value="F:ATP hydrolysis activity"/>
    <property type="evidence" value="ECO:0007669"/>
    <property type="project" value="InterPro"/>
</dbReference>
<dbReference type="InterPro" id="IPR003439">
    <property type="entry name" value="ABC_transporter-like_ATP-bd"/>
</dbReference>
<dbReference type="Gene3D" id="1.20.1560.10">
    <property type="entry name" value="ABC transporter type 1, transmembrane domain"/>
    <property type="match status" value="1"/>
</dbReference>
<dbReference type="InterPro" id="IPR027417">
    <property type="entry name" value="P-loop_NTPase"/>
</dbReference>
<evidence type="ECO:0000256" key="7">
    <source>
        <dbReference type="SAM" id="Phobius"/>
    </source>
</evidence>
<keyword evidence="6 7" id="KW-0472">Membrane</keyword>
<evidence type="ECO:0000256" key="4">
    <source>
        <dbReference type="ARBA" id="ARBA00022840"/>
    </source>
</evidence>
<evidence type="ECO:0000259" key="9">
    <source>
        <dbReference type="PROSITE" id="PS50929"/>
    </source>
</evidence>
<dbReference type="InterPro" id="IPR003593">
    <property type="entry name" value="AAA+_ATPase"/>
</dbReference>
<dbReference type="AlphaFoldDB" id="A0A6J6T1H1"/>
<dbReference type="GO" id="GO:0042883">
    <property type="term" value="P:cysteine transport"/>
    <property type="evidence" value="ECO:0007669"/>
    <property type="project" value="InterPro"/>
</dbReference>
<name>A0A6J6T1H1_9ZZZZ</name>
<sequence>MRPIDPRLLHVARSTRRYIVAVILTGIVTAALVIIQARLLSGIIVDLSAKGEPWSAVSTGVIALAMVFVVRGAIAWAAEVLAVRSSARAKEELRDATVRRVLDCGPYGLAGSAPGEVATLVTRGLDGLDGYFAKYLPQLVLAVIVPCAVLATLAGQDLLSAFIIAVTIPLIPVFMVLIGLYTKGRVDRQWRTLAAVSSHVLDLIEGLPTLKIFGRAKAQAAAVRAMGEDYRSATLAVLRVSFLSSLALELLATLSIALVAVSVGLRLAEGQLTYATALFVLLLAPEAYLPLRLVGQHFHAAAEGVDAADRVFTILELPILEQGHGETVPAYSSLRVAGAAVQFDGRSERALEPVTFEATSGSVTALVGASGGGKTTLLNAIMGFIPLDAGAMSVLGPQGSEIELRQLDRAAWLATIGWVPQRSRLVDATASSRSTVEDAVRLGQPDASDEDVWTALRAAGIAEEIAATPAGLRTVIQPGGTGLSAGQLQRIALARALLRRPRMLLLDEPTAGLDPGSEAAVVDAVRRMADDGAIVIVVAHRPALVGIADSVVRIGGDRSLIDSQPLRLGDGAVGPVIGPLALATGEW</sequence>
<evidence type="ECO:0000256" key="2">
    <source>
        <dbReference type="ARBA" id="ARBA00022692"/>
    </source>
</evidence>
<feature type="transmembrane region" description="Helical" evidence="7">
    <location>
        <begin position="20"/>
        <end position="44"/>
    </location>
</feature>
<evidence type="ECO:0000259" key="8">
    <source>
        <dbReference type="PROSITE" id="PS50893"/>
    </source>
</evidence>
<feature type="transmembrane region" description="Helical" evidence="7">
    <location>
        <begin position="56"/>
        <end position="78"/>
    </location>
</feature>
<dbReference type="PROSITE" id="PS00211">
    <property type="entry name" value="ABC_TRANSPORTER_1"/>
    <property type="match status" value="1"/>
</dbReference>
<dbReference type="GO" id="GO:0016020">
    <property type="term" value="C:membrane"/>
    <property type="evidence" value="ECO:0007669"/>
    <property type="project" value="UniProtKB-SubCell"/>
</dbReference>
<keyword evidence="2 7" id="KW-0812">Transmembrane</keyword>
<dbReference type="EMBL" id="CAEZYZ010000034">
    <property type="protein sequence ID" value="CAB4740773.1"/>
    <property type="molecule type" value="Genomic_DNA"/>
</dbReference>
<organism evidence="10">
    <name type="scientific">freshwater metagenome</name>
    <dbReference type="NCBI Taxonomy" id="449393"/>
    <lineage>
        <taxon>unclassified sequences</taxon>
        <taxon>metagenomes</taxon>
        <taxon>ecological metagenomes</taxon>
    </lineage>
</organism>
<accession>A0A6J6T1H1</accession>
<proteinExistence type="predicted"/>
<dbReference type="PANTHER" id="PTHR24221">
    <property type="entry name" value="ATP-BINDING CASSETTE SUB-FAMILY B"/>
    <property type="match status" value="1"/>
</dbReference>
<feature type="domain" description="ABC transporter" evidence="8">
    <location>
        <begin position="334"/>
        <end position="581"/>
    </location>
</feature>
<evidence type="ECO:0000313" key="10">
    <source>
        <dbReference type="EMBL" id="CAB4740773.1"/>
    </source>
</evidence>
<dbReference type="SUPFAM" id="SSF52540">
    <property type="entry name" value="P-loop containing nucleoside triphosphate hydrolases"/>
    <property type="match status" value="1"/>
</dbReference>
<keyword evidence="3" id="KW-0547">Nucleotide-binding</keyword>
<dbReference type="PROSITE" id="PS50929">
    <property type="entry name" value="ABC_TM1F"/>
    <property type="match status" value="1"/>
</dbReference>
<evidence type="ECO:0000256" key="6">
    <source>
        <dbReference type="ARBA" id="ARBA00023136"/>
    </source>
</evidence>
<dbReference type="InterPro" id="IPR036640">
    <property type="entry name" value="ABC1_TM_sf"/>
</dbReference>